<dbReference type="Proteomes" id="UP000827092">
    <property type="component" value="Unassembled WGS sequence"/>
</dbReference>
<keyword evidence="3" id="KW-1185">Reference proteome</keyword>
<organism evidence="2 3">
    <name type="scientific">Oedothorax gibbosus</name>
    <dbReference type="NCBI Taxonomy" id="931172"/>
    <lineage>
        <taxon>Eukaryota</taxon>
        <taxon>Metazoa</taxon>
        <taxon>Ecdysozoa</taxon>
        <taxon>Arthropoda</taxon>
        <taxon>Chelicerata</taxon>
        <taxon>Arachnida</taxon>
        <taxon>Araneae</taxon>
        <taxon>Araneomorphae</taxon>
        <taxon>Entelegynae</taxon>
        <taxon>Araneoidea</taxon>
        <taxon>Linyphiidae</taxon>
        <taxon>Erigoninae</taxon>
        <taxon>Oedothorax</taxon>
    </lineage>
</organism>
<name>A0AAV6TTS2_9ARAC</name>
<feature type="region of interest" description="Disordered" evidence="1">
    <location>
        <begin position="93"/>
        <end position="118"/>
    </location>
</feature>
<reference evidence="2 3" key="1">
    <citation type="journal article" date="2022" name="Nat. Ecol. Evol.">
        <title>A masculinizing supergene underlies an exaggerated male reproductive morph in a spider.</title>
        <authorList>
            <person name="Hendrickx F."/>
            <person name="De Corte Z."/>
            <person name="Sonet G."/>
            <person name="Van Belleghem S.M."/>
            <person name="Kostlbacher S."/>
            <person name="Vangestel C."/>
        </authorList>
    </citation>
    <scope>NUCLEOTIDE SEQUENCE [LARGE SCALE GENOMIC DNA]</scope>
    <source>
        <strain evidence="2">W744_W776</strain>
    </source>
</reference>
<evidence type="ECO:0008006" key="4">
    <source>
        <dbReference type="Google" id="ProtNLM"/>
    </source>
</evidence>
<proteinExistence type="predicted"/>
<accession>A0AAV6TTS2</accession>
<dbReference type="EMBL" id="JAFNEN010001096">
    <property type="protein sequence ID" value="KAG8175003.1"/>
    <property type="molecule type" value="Genomic_DNA"/>
</dbReference>
<comment type="caution">
    <text evidence="2">The sequence shown here is derived from an EMBL/GenBank/DDBJ whole genome shotgun (WGS) entry which is preliminary data.</text>
</comment>
<evidence type="ECO:0000256" key="1">
    <source>
        <dbReference type="SAM" id="MobiDB-lite"/>
    </source>
</evidence>
<sequence>MASPFSRSQSPINTDKSKLMLCDKIRNAEKELQKAIKTKDFTLALLDDNLNLQKQSQIPCHNNLRKTVNDNILKAKLELDKLGKCAVRDCPYHTPKSEKTLNTKRRHNNSSSDDDDNNLITKFVNASKTPLSSDKLTPLKIDIDSINNEMQDSSHDELTDTDKDGFTKVKKKNAAKKRLISSHLPTLLPLS</sequence>
<evidence type="ECO:0000313" key="3">
    <source>
        <dbReference type="Proteomes" id="UP000827092"/>
    </source>
</evidence>
<protein>
    <recommendedName>
        <fullName evidence="4">Shugoshin C-terminal domain-containing protein</fullName>
    </recommendedName>
</protein>
<gene>
    <name evidence="2" type="ORF">JTE90_014338</name>
</gene>
<dbReference type="AlphaFoldDB" id="A0AAV6TTS2"/>
<evidence type="ECO:0000313" key="2">
    <source>
        <dbReference type="EMBL" id="KAG8175003.1"/>
    </source>
</evidence>